<comment type="subcellular location">
    <subcellularLocation>
        <location evidence="1">Cell membrane</location>
        <topology evidence="1">Single-pass membrane protein</topology>
    </subcellularLocation>
</comment>
<dbReference type="NCBIfam" id="TIGR00739">
    <property type="entry name" value="yajC"/>
    <property type="match status" value="1"/>
</dbReference>
<evidence type="ECO:0000256" key="5">
    <source>
        <dbReference type="ARBA" id="ARBA00022927"/>
    </source>
</evidence>
<evidence type="ECO:0000256" key="4">
    <source>
        <dbReference type="ARBA" id="ARBA00022692"/>
    </source>
</evidence>
<evidence type="ECO:0000313" key="10">
    <source>
        <dbReference type="EMBL" id="SUZ67172.1"/>
    </source>
</evidence>
<dbReference type="PANTHER" id="PTHR33909">
    <property type="entry name" value="SEC TRANSLOCON ACCESSORY COMPLEX SUBUNIT YAJC"/>
    <property type="match status" value="1"/>
</dbReference>
<evidence type="ECO:0000256" key="9">
    <source>
        <dbReference type="SAM" id="Phobius"/>
    </source>
</evidence>
<dbReference type="InterPro" id="IPR003849">
    <property type="entry name" value="Preprotein_translocase_YajC"/>
</dbReference>
<dbReference type="PRINTS" id="PR01853">
    <property type="entry name" value="YAJCTRNLCASE"/>
</dbReference>
<keyword evidence="8 9" id="KW-0472">Membrane</keyword>
<evidence type="ECO:0008006" key="11">
    <source>
        <dbReference type="Google" id="ProtNLM"/>
    </source>
</evidence>
<dbReference type="SMART" id="SM01323">
    <property type="entry name" value="YajC"/>
    <property type="match status" value="1"/>
</dbReference>
<sequence length="113" mass="12235">MNLLAPLFPIAYAQVAPGSQAQSPWTSLLLFGGMFLLFYVLLWRPQSKRAKEHRELVSGISKGDEVMTSGGLLGKVTKVSDDYMTVQVAEGVELKLQKSSVAAALPKGTINQI</sequence>
<dbReference type="Pfam" id="PF02699">
    <property type="entry name" value="YajC"/>
    <property type="match status" value="1"/>
</dbReference>
<dbReference type="AlphaFoldDB" id="A0A381PJH2"/>
<keyword evidence="2" id="KW-0813">Transport</keyword>
<dbReference type="GO" id="GO:0015031">
    <property type="term" value="P:protein transport"/>
    <property type="evidence" value="ECO:0007669"/>
    <property type="project" value="UniProtKB-KW"/>
</dbReference>
<evidence type="ECO:0000256" key="7">
    <source>
        <dbReference type="ARBA" id="ARBA00023010"/>
    </source>
</evidence>
<accession>A0A381PJH2</accession>
<dbReference type="GO" id="GO:0005886">
    <property type="term" value="C:plasma membrane"/>
    <property type="evidence" value="ECO:0007669"/>
    <property type="project" value="UniProtKB-SubCell"/>
</dbReference>
<keyword evidence="4 9" id="KW-0812">Transmembrane</keyword>
<organism evidence="10">
    <name type="scientific">marine metagenome</name>
    <dbReference type="NCBI Taxonomy" id="408172"/>
    <lineage>
        <taxon>unclassified sequences</taxon>
        <taxon>metagenomes</taxon>
        <taxon>ecological metagenomes</taxon>
    </lineage>
</organism>
<evidence type="ECO:0000256" key="3">
    <source>
        <dbReference type="ARBA" id="ARBA00022475"/>
    </source>
</evidence>
<protein>
    <recommendedName>
        <fullName evidence="11">Sec translocon accessory complex subunit YajC</fullName>
    </recommendedName>
</protein>
<gene>
    <name evidence="10" type="ORF">METZ01_LOCUS20026</name>
</gene>
<keyword evidence="3" id="KW-1003">Cell membrane</keyword>
<keyword evidence="7" id="KW-0811">Translocation</keyword>
<reference evidence="10" key="1">
    <citation type="submission" date="2018-05" db="EMBL/GenBank/DDBJ databases">
        <authorList>
            <person name="Lanie J.A."/>
            <person name="Ng W.-L."/>
            <person name="Kazmierczak K.M."/>
            <person name="Andrzejewski T.M."/>
            <person name="Davidsen T.M."/>
            <person name="Wayne K.J."/>
            <person name="Tettelin H."/>
            <person name="Glass J.I."/>
            <person name="Rusch D."/>
            <person name="Podicherti R."/>
            <person name="Tsui H.-C.T."/>
            <person name="Winkler M.E."/>
        </authorList>
    </citation>
    <scope>NUCLEOTIDE SEQUENCE</scope>
</reference>
<feature type="transmembrane region" description="Helical" evidence="9">
    <location>
        <begin position="23"/>
        <end position="42"/>
    </location>
</feature>
<evidence type="ECO:0000256" key="1">
    <source>
        <dbReference type="ARBA" id="ARBA00004162"/>
    </source>
</evidence>
<evidence type="ECO:0000256" key="6">
    <source>
        <dbReference type="ARBA" id="ARBA00022989"/>
    </source>
</evidence>
<evidence type="ECO:0000256" key="8">
    <source>
        <dbReference type="ARBA" id="ARBA00023136"/>
    </source>
</evidence>
<name>A0A381PJH2_9ZZZZ</name>
<keyword evidence="5" id="KW-0653">Protein transport</keyword>
<dbReference type="PANTHER" id="PTHR33909:SF1">
    <property type="entry name" value="SEC TRANSLOCON ACCESSORY COMPLEX SUBUNIT YAJC"/>
    <property type="match status" value="1"/>
</dbReference>
<keyword evidence="6 9" id="KW-1133">Transmembrane helix</keyword>
<proteinExistence type="predicted"/>
<evidence type="ECO:0000256" key="2">
    <source>
        <dbReference type="ARBA" id="ARBA00022448"/>
    </source>
</evidence>
<dbReference type="EMBL" id="UINC01001005">
    <property type="protein sequence ID" value="SUZ67172.1"/>
    <property type="molecule type" value="Genomic_DNA"/>
</dbReference>